<dbReference type="InterPro" id="IPR012660">
    <property type="entry name" value="YiiD_C"/>
</dbReference>
<accession>A0A7W9SSC9</accession>
<evidence type="ECO:0000313" key="3">
    <source>
        <dbReference type="EMBL" id="MBB6051950.1"/>
    </source>
</evidence>
<keyword evidence="1" id="KW-0812">Transmembrane</keyword>
<dbReference type="SUPFAM" id="SSF54637">
    <property type="entry name" value="Thioesterase/thiol ester dehydrase-isomerase"/>
    <property type="match status" value="1"/>
</dbReference>
<dbReference type="AlphaFoldDB" id="A0A7W9SSC9"/>
<dbReference type="Gene3D" id="3.10.129.10">
    <property type="entry name" value="Hotdog Thioesterase"/>
    <property type="match status" value="1"/>
</dbReference>
<evidence type="ECO:0000259" key="2">
    <source>
        <dbReference type="Pfam" id="PF09500"/>
    </source>
</evidence>
<feature type="transmembrane region" description="Helical" evidence="1">
    <location>
        <begin position="47"/>
        <end position="65"/>
    </location>
</feature>
<keyword evidence="4" id="KW-1185">Reference proteome</keyword>
<dbReference type="EMBL" id="JACHGW010000003">
    <property type="protein sequence ID" value="MBB6051950.1"/>
    <property type="molecule type" value="Genomic_DNA"/>
</dbReference>
<dbReference type="InterPro" id="IPR029069">
    <property type="entry name" value="HotDog_dom_sf"/>
</dbReference>
<name>A0A7W9SSC9_ARMRO</name>
<keyword evidence="1" id="KW-0472">Membrane</keyword>
<evidence type="ECO:0000256" key="1">
    <source>
        <dbReference type="SAM" id="Phobius"/>
    </source>
</evidence>
<feature type="domain" description="Thioesterase putative" evidence="2">
    <location>
        <begin position="4"/>
        <end position="143"/>
    </location>
</feature>
<gene>
    <name evidence="3" type="ORF">HNQ39_003760</name>
</gene>
<proteinExistence type="predicted"/>
<reference evidence="3 4" key="1">
    <citation type="submission" date="2020-08" db="EMBL/GenBank/DDBJ databases">
        <title>Genomic Encyclopedia of Type Strains, Phase IV (KMG-IV): sequencing the most valuable type-strain genomes for metagenomic binning, comparative biology and taxonomic classification.</title>
        <authorList>
            <person name="Goeker M."/>
        </authorList>
    </citation>
    <scope>NUCLEOTIDE SEQUENCE [LARGE SCALE GENOMIC DNA]</scope>
    <source>
        <strain evidence="3 4">DSM 23562</strain>
    </source>
</reference>
<dbReference type="Proteomes" id="UP000520814">
    <property type="component" value="Unassembled WGS sequence"/>
</dbReference>
<protein>
    <submittedName>
        <fullName evidence="3">Thioesterase domain-containing protein</fullName>
    </submittedName>
</protein>
<dbReference type="NCBIfam" id="TIGR02447">
    <property type="entry name" value="yiiD_Cterm"/>
    <property type="match status" value="1"/>
</dbReference>
<keyword evidence="1" id="KW-1133">Transmembrane helix</keyword>
<comment type="caution">
    <text evidence="3">The sequence shown here is derived from an EMBL/GenBank/DDBJ whole genome shotgun (WGS) entry which is preliminary data.</text>
</comment>
<organism evidence="3 4">
    <name type="scientific">Armatimonas rosea</name>
    <dbReference type="NCBI Taxonomy" id="685828"/>
    <lineage>
        <taxon>Bacteria</taxon>
        <taxon>Bacillati</taxon>
        <taxon>Armatimonadota</taxon>
        <taxon>Armatimonadia</taxon>
        <taxon>Armatimonadales</taxon>
        <taxon>Armatimonadaceae</taxon>
        <taxon>Armatimonas</taxon>
    </lineage>
</organism>
<dbReference type="RefSeq" id="WP_184199956.1">
    <property type="nucleotide sequence ID" value="NZ_JACHGW010000003.1"/>
</dbReference>
<evidence type="ECO:0000313" key="4">
    <source>
        <dbReference type="Proteomes" id="UP000520814"/>
    </source>
</evidence>
<sequence length="151" mass="15968">MSASELEAYLHEHIPLTAAMALRVLQCDETGIVLAAPLPPNSNHRGTVFGGSLASLATLAAWAVVHTGLRRADITARVVVQSSQIEYLLPATGEFVATCAAPSEAEWRRFLAMVTRKGRGRLTLAVEVVSEGVVAARLTGSFVGAHYDGSL</sequence>
<dbReference type="Pfam" id="PF09500">
    <property type="entry name" value="YiiD_C"/>
    <property type="match status" value="1"/>
</dbReference>